<dbReference type="SUPFAM" id="SSF88697">
    <property type="entry name" value="PUA domain-like"/>
    <property type="match status" value="1"/>
</dbReference>
<comment type="function">
    <text evidence="5">Responsible for synthesis of pseudouridine from uracil-55 in the psi GC loop of transfer RNAs.</text>
</comment>
<evidence type="ECO:0000256" key="4">
    <source>
        <dbReference type="ARBA" id="ARBA00023235"/>
    </source>
</evidence>
<dbReference type="InterPro" id="IPR002501">
    <property type="entry name" value="PsdUridine_synth_N"/>
</dbReference>
<dbReference type="GO" id="GO:0160148">
    <property type="term" value="F:tRNA pseudouridine(55) synthase activity"/>
    <property type="evidence" value="ECO:0007669"/>
    <property type="project" value="UniProtKB-EC"/>
</dbReference>
<evidence type="ECO:0000259" key="7">
    <source>
        <dbReference type="Pfam" id="PF09157"/>
    </source>
</evidence>
<evidence type="ECO:0000256" key="5">
    <source>
        <dbReference type="HAMAP-Rule" id="MF_01080"/>
    </source>
</evidence>
<dbReference type="Pfam" id="PF09157">
    <property type="entry name" value="TruB-C_2"/>
    <property type="match status" value="1"/>
</dbReference>
<dbReference type="Pfam" id="PF01509">
    <property type="entry name" value="TruB_N"/>
    <property type="match status" value="1"/>
</dbReference>
<dbReference type="InterPro" id="IPR020103">
    <property type="entry name" value="PsdUridine_synth_cat_dom_sf"/>
</dbReference>
<evidence type="ECO:0000313" key="9">
    <source>
        <dbReference type="EMBL" id="PTQ90998.1"/>
    </source>
</evidence>
<evidence type="ECO:0000313" key="10">
    <source>
        <dbReference type="Proteomes" id="UP000244223"/>
    </source>
</evidence>
<keyword evidence="10" id="KW-1185">Reference proteome</keyword>
<dbReference type="Pfam" id="PF16198">
    <property type="entry name" value="TruB_C_2"/>
    <property type="match status" value="1"/>
</dbReference>
<protein>
    <recommendedName>
        <fullName evidence="5">tRNA pseudouridine synthase B</fullName>
        <ecNumber evidence="5">5.4.99.25</ecNumber>
    </recommendedName>
    <alternativeName>
        <fullName evidence="5">tRNA pseudouridine(55) synthase</fullName>
        <shortName evidence="5">Psi55 synthase</shortName>
    </alternativeName>
    <alternativeName>
        <fullName evidence="5">tRNA pseudouridylate synthase</fullName>
    </alternativeName>
    <alternativeName>
        <fullName evidence="5">tRNA-uridine isomerase</fullName>
    </alternativeName>
</protein>
<feature type="active site" description="Nucleophile" evidence="5">
    <location>
        <position position="48"/>
    </location>
</feature>
<dbReference type="RefSeq" id="WP_107864027.1">
    <property type="nucleotide sequence ID" value="NZ_QAON01000001.1"/>
</dbReference>
<dbReference type="OrthoDB" id="9802309at2"/>
<comment type="catalytic activity">
    <reaction evidence="1 5">
        <text>uridine(55) in tRNA = pseudouridine(55) in tRNA</text>
        <dbReference type="Rhea" id="RHEA:42532"/>
        <dbReference type="Rhea" id="RHEA-COMP:10101"/>
        <dbReference type="Rhea" id="RHEA-COMP:10102"/>
        <dbReference type="ChEBI" id="CHEBI:65314"/>
        <dbReference type="ChEBI" id="CHEBI:65315"/>
        <dbReference type="EC" id="5.4.99.25"/>
    </reaction>
</comment>
<feature type="domain" description="tRNA pseudouridine synthase II TruB subfamily 1 C-terminal" evidence="7">
    <location>
        <begin position="246"/>
        <end position="301"/>
    </location>
</feature>
<dbReference type="Proteomes" id="UP000244223">
    <property type="component" value="Unassembled WGS sequence"/>
</dbReference>
<dbReference type="Gene3D" id="3.30.2350.10">
    <property type="entry name" value="Pseudouridine synthase"/>
    <property type="match status" value="1"/>
</dbReference>
<name>A0A2T5J386_9GAMM</name>
<dbReference type="InterPro" id="IPR015947">
    <property type="entry name" value="PUA-like_sf"/>
</dbReference>
<dbReference type="HAMAP" id="MF_01080">
    <property type="entry name" value="TruB_bact"/>
    <property type="match status" value="1"/>
</dbReference>
<keyword evidence="4 5" id="KW-0413">Isomerase</keyword>
<evidence type="ECO:0000259" key="6">
    <source>
        <dbReference type="Pfam" id="PF01509"/>
    </source>
</evidence>
<dbReference type="EC" id="5.4.99.25" evidence="5"/>
<dbReference type="GO" id="GO:0031119">
    <property type="term" value="P:tRNA pseudouridine synthesis"/>
    <property type="evidence" value="ECO:0007669"/>
    <property type="project" value="UniProtKB-UniRule"/>
</dbReference>
<dbReference type="FunFam" id="3.30.2350.10:FF:000011">
    <property type="entry name" value="tRNA pseudouridine synthase B"/>
    <property type="match status" value="1"/>
</dbReference>
<dbReference type="GO" id="GO:1990481">
    <property type="term" value="P:mRNA pseudouridine synthesis"/>
    <property type="evidence" value="ECO:0007669"/>
    <property type="project" value="TreeGrafter"/>
</dbReference>
<dbReference type="SUPFAM" id="SSF55120">
    <property type="entry name" value="Pseudouridine synthase"/>
    <property type="match status" value="1"/>
</dbReference>
<feature type="domain" description="Pseudouridine synthase II N-terminal" evidence="6">
    <location>
        <begin position="33"/>
        <end position="181"/>
    </location>
</feature>
<organism evidence="9 10">
    <name type="scientific">Agitococcus lubricus</name>
    <dbReference type="NCBI Taxonomy" id="1077255"/>
    <lineage>
        <taxon>Bacteria</taxon>
        <taxon>Pseudomonadati</taxon>
        <taxon>Pseudomonadota</taxon>
        <taxon>Gammaproteobacteria</taxon>
        <taxon>Moraxellales</taxon>
        <taxon>Moraxellaceae</taxon>
        <taxon>Agitococcus</taxon>
    </lineage>
</organism>
<comment type="caution">
    <text evidence="9">The sequence shown here is derived from an EMBL/GenBank/DDBJ whole genome shotgun (WGS) entry which is preliminary data.</text>
</comment>
<dbReference type="Gene3D" id="2.30.130.10">
    <property type="entry name" value="PUA domain"/>
    <property type="match status" value="1"/>
</dbReference>
<dbReference type="GO" id="GO:0003723">
    <property type="term" value="F:RNA binding"/>
    <property type="evidence" value="ECO:0007669"/>
    <property type="project" value="InterPro"/>
</dbReference>
<evidence type="ECO:0000256" key="2">
    <source>
        <dbReference type="ARBA" id="ARBA00005642"/>
    </source>
</evidence>
<evidence type="ECO:0000259" key="8">
    <source>
        <dbReference type="Pfam" id="PF16198"/>
    </source>
</evidence>
<dbReference type="CDD" id="cd02573">
    <property type="entry name" value="PseudoU_synth_EcTruB"/>
    <property type="match status" value="1"/>
</dbReference>
<comment type="similarity">
    <text evidence="2 5">Belongs to the pseudouridine synthase TruB family. Type 1 subfamily.</text>
</comment>
<reference evidence="9 10" key="1">
    <citation type="submission" date="2018-04" db="EMBL/GenBank/DDBJ databases">
        <title>Genomic Encyclopedia of Archaeal and Bacterial Type Strains, Phase II (KMG-II): from individual species to whole genera.</title>
        <authorList>
            <person name="Goeker M."/>
        </authorList>
    </citation>
    <scope>NUCLEOTIDE SEQUENCE [LARGE SCALE GENOMIC DNA]</scope>
    <source>
        <strain evidence="9 10">DSM 5822</strain>
    </source>
</reference>
<sequence length="306" mass="34179">MTQVKRIRRPIDGILLLDKPQGMTSNHALQRIKHLFNAEKAGHTGSLDPLATGLLPICLGEATKYSQHLLDADKVYRTRMRLGQKTTTADAEGDIIEESQVPQLSLAEIEQVLSRFRGTIEQIPSMYSALKKDGKPLYELARKGIEVAREPRTIQIYRLTLLKAEPLYWELEVACSKGTYIRNLVEDIGEVIGCGAHVADLRRLASGAFQLNPQLSLDYVVSVSEQGLAALDQLLLPAWAAMADKPKITLSENSTYYLLHGQPVRVNGLGHEDVLIFDHQQRFLGLGYQNDDGLLAPKRLLKFRET</sequence>
<evidence type="ECO:0000256" key="1">
    <source>
        <dbReference type="ARBA" id="ARBA00000385"/>
    </source>
</evidence>
<feature type="domain" description="tRNA pseudouridylate synthase B C-terminal" evidence="8">
    <location>
        <begin position="182"/>
        <end position="238"/>
    </location>
</feature>
<dbReference type="NCBIfam" id="TIGR00431">
    <property type="entry name" value="TruB"/>
    <property type="match status" value="1"/>
</dbReference>
<dbReference type="InterPro" id="IPR014780">
    <property type="entry name" value="tRNA_psdUridine_synth_TruB"/>
</dbReference>
<gene>
    <name evidence="5" type="primary">truB</name>
    <name evidence="9" type="ORF">C8N29_10168</name>
</gene>
<dbReference type="PANTHER" id="PTHR13767">
    <property type="entry name" value="TRNA-PSEUDOURIDINE SYNTHASE"/>
    <property type="match status" value="1"/>
</dbReference>
<dbReference type="PANTHER" id="PTHR13767:SF2">
    <property type="entry name" value="PSEUDOURIDYLATE SYNTHASE TRUB1"/>
    <property type="match status" value="1"/>
</dbReference>
<dbReference type="CDD" id="cd21152">
    <property type="entry name" value="PUA_TruB_bacterial"/>
    <property type="match status" value="1"/>
</dbReference>
<dbReference type="AlphaFoldDB" id="A0A2T5J386"/>
<dbReference type="InterPro" id="IPR015240">
    <property type="entry name" value="tRNA_sdUridine_synth_fam1_C"/>
</dbReference>
<proteinExistence type="inferred from homology"/>
<evidence type="ECO:0000256" key="3">
    <source>
        <dbReference type="ARBA" id="ARBA00022694"/>
    </source>
</evidence>
<keyword evidence="3 5" id="KW-0819">tRNA processing</keyword>
<dbReference type="InterPro" id="IPR032819">
    <property type="entry name" value="TruB_C"/>
</dbReference>
<accession>A0A2T5J386</accession>
<dbReference type="EMBL" id="QAON01000001">
    <property type="protein sequence ID" value="PTQ90998.1"/>
    <property type="molecule type" value="Genomic_DNA"/>
</dbReference>
<dbReference type="InterPro" id="IPR036974">
    <property type="entry name" value="PUA_sf"/>
</dbReference>